<reference evidence="2" key="1">
    <citation type="submission" date="2021-02" db="EMBL/GenBank/DDBJ databases">
        <authorList>
            <person name="Dougan E. K."/>
            <person name="Rhodes N."/>
            <person name="Thang M."/>
            <person name="Chan C."/>
        </authorList>
    </citation>
    <scope>NUCLEOTIDE SEQUENCE</scope>
</reference>
<gene>
    <name evidence="2" type="ORF">PGLA1383_LOCUS8586</name>
</gene>
<comment type="caution">
    <text evidence="2">The sequence shown here is derived from an EMBL/GenBank/DDBJ whole genome shotgun (WGS) entry which is preliminary data.</text>
</comment>
<dbReference type="Proteomes" id="UP000654075">
    <property type="component" value="Unassembled WGS sequence"/>
</dbReference>
<feature type="region of interest" description="Disordered" evidence="1">
    <location>
        <begin position="106"/>
        <end position="125"/>
    </location>
</feature>
<dbReference type="AlphaFoldDB" id="A0A813DPK1"/>
<feature type="region of interest" description="Disordered" evidence="1">
    <location>
        <begin position="50"/>
        <end position="76"/>
    </location>
</feature>
<accession>A0A813DPK1</accession>
<feature type="compositionally biased region" description="Basic and acidic residues" evidence="1">
    <location>
        <begin position="67"/>
        <end position="76"/>
    </location>
</feature>
<organism evidence="2 3">
    <name type="scientific">Polarella glacialis</name>
    <name type="common">Dinoflagellate</name>
    <dbReference type="NCBI Taxonomy" id="89957"/>
    <lineage>
        <taxon>Eukaryota</taxon>
        <taxon>Sar</taxon>
        <taxon>Alveolata</taxon>
        <taxon>Dinophyceae</taxon>
        <taxon>Suessiales</taxon>
        <taxon>Suessiaceae</taxon>
        <taxon>Polarella</taxon>
    </lineage>
</organism>
<keyword evidence="3" id="KW-1185">Reference proteome</keyword>
<evidence type="ECO:0000313" key="2">
    <source>
        <dbReference type="EMBL" id="CAE8589851.1"/>
    </source>
</evidence>
<feature type="compositionally biased region" description="Polar residues" evidence="1">
    <location>
        <begin position="1"/>
        <end position="21"/>
    </location>
</feature>
<proteinExistence type="predicted"/>
<dbReference type="EMBL" id="CAJNNV010003923">
    <property type="protein sequence ID" value="CAE8589851.1"/>
    <property type="molecule type" value="Genomic_DNA"/>
</dbReference>
<name>A0A813DPK1_POLGL</name>
<feature type="region of interest" description="Disordered" evidence="1">
    <location>
        <begin position="1"/>
        <end position="22"/>
    </location>
</feature>
<evidence type="ECO:0000313" key="3">
    <source>
        <dbReference type="Proteomes" id="UP000654075"/>
    </source>
</evidence>
<protein>
    <submittedName>
        <fullName evidence="2">Uncharacterized protein</fullName>
    </submittedName>
</protein>
<evidence type="ECO:0000256" key="1">
    <source>
        <dbReference type="SAM" id="MobiDB-lite"/>
    </source>
</evidence>
<sequence length="125" mass="13570">MQNPFSFFNQGSNRTPSSVPNTRPVDVAVLGAIQQVNARVEICRQLNASSNKNHSSGELLQIPQRELQPHGRPSERESECCVAQVLAPLLRTPPPFDMVCDPDGAWSEGAAGEDRRMGPACGSTR</sequence>